<keyword evidence="1" id="KW-1133">Transmembrane helix</keyword>
<organism evidence="2 3">
    <name type="scientific">Lysinibacillus piscis</name>
    <dbReference type="NCBI Taxonomy" id="2518931"/>
    <lineage>
        <taxon>Bacteria</taxon>
        <taxon>Bacillati</taxon>
        <taxon>Bacillota</taxon>
        <taxon>Bacilli</taxon>
        <taxon>Bacillales</taxon>
        <taxon>Bacillaceae</taxon>
        <taxon>Lysinibacillus</taxon>
    </lineage>
</organism>
<keyword evidence="1" id="KW-0472">Membrane</keyword>
<dbReference type="RefSeq" id="WP_264989982.1">
    <property type="nucleotide sequence ID" value="NZ_BRZA01000005.1"/>
</dbReference>
<proteinExistence type="predicted"/>
<keyword evidence="1" id="KW-0812">Transmembrane</keyword>
<evidence type="ECO:0000256" key="1">
    <source>
        <dbReference type="SAM" id="Phobius"/>
    </source>
</evidence>
<dbReference type="EMBL" id="BRZA01000005">
    <property type="protein sequence ID" value="GLC90064.1"/>
    <property type="molecule type" value="Genomic_DNA"/>
</dbReference>
<feature type="transmembrane region" description="Helical" evidence="1">
    <location>
        <begin position="6"/>
        <end position="28"/>
    </location>
</feature>
<evidence type="ECO:0000313" key="3">
    <source>
        <dbReference type="Proteomes" id="UP001065593"/>
    </source>
</evidence>
<protein>
    <submittedName>
        <fullName evidence="2">Uncharacterized protein</fullName>
    </submittedName>
</protein>
<dbReference type="Gene3D" id="3.40.50.450">
    <property type="match status" value="1"/>
</dbReference>
<sequence length="240" mass="28102">MIDYKELAALLVAIMSLVLVMMTTIFTIQSNRKKMRYDDILKKIELEQMRQELENKIYEINYKLSEDNIRWNKMNHLIYDAQKLNYEQDVLMNNKYFDTKAFIKNMGIDEESLEFNSELVFMLTPFQDIEWETFVAVRDVCSNLSLKCIRGDEKHIKGEILPSIIKSMLEARIIIVNLNGRNPNVFYELGIAHALGKNTILISKFGEELPFDVKSKNIILYKETSELKLKVKDALFKAII</sequence>
<dbReference type="Proteomes" id="UP001065593">
    <property type="component" value="Unassembled WGS sequence"/>
</dbReference>
<evidence type="ECO:0000313" key="2">
    <source>
        <dbReference type="EMBL" id="GLC90064.1"/>
    </source>
</evidence>
<reference evidence="2" key="1">
    <citation type="submission" date="2022-08" db="EMBL/GenBank/DDBJ databases">
        <title>Draft genome sequence of Lysinibacillus sp. strain KH24.</title>
        <authorList>
            <person name="Kanbe H."/>
            <person name="Itoh H."/>
        </authorList>
    </citation>
    <scope>NUCLEOTIDE SEQUENCE</scope>
    <source>
        <strain evidence="2">KH24</strain>
    </source>
</reference>
<name>A0ABQ5NPY2_9BACI</name>
<accession>A0ABQ5NPY2</accession>
<comment type="caution">
    <text evidence="2">The sequence shown here is derived from an EMBL/GenBank/DDBJ whole genome shotgun (WGS) entry which is preliminary data.</text>
</comment>
<gene>
    <name evidence="2" type="ORF">LYSBPC_31910</name>
</gene>
<keyword evidence="3" id="KW-1185">Reference proteome</keyword>